<protein>
    <submittedName>
        <fullName evidence="2">Uncharacterized protein</fullName>
    </submittedName>
</protein>
<organism evidence="2 3">
    <name type="scientific">Halolamina salifodinae</name>
    <dbReference type="NCBI Taxonomy" id="1202767"/>
    <lineage>
        <taxon>Archaea</taxon>
        <taxon>Methanobacteriati</taxon>
        <taxon>Methanobacteriota</taxon>
        <taxon>Stenosarchaea group</taxon>
        <taxon>Halobacteria</taxon>
        <taxon>Halobacteriales</taxon>
        <taxon>Haloferacaceae</taxon>
    </lineage>
</organism>
<comment type="caution">
    <text evidence="2">The sequence shown here is derived from an EMBL/GenBank/DDBJ whole genome shotgun (WGS) entry which is preliminary data.</text>
</comment>
<keyword evidence="3" id="KW-1185">Reference proteome</keyword>
<reference evidence="2" key="1">
    <citation type="submission" date="2021-03" db="EMBL/GenBank/DDBJ databases">
        <title>Genomic Encyclopedia of Type Strains, Phase IV (KMG-IV): sequencing the most valuable type-strain genomes for metagenomic binning, comparative biology and taxonomic classification.</title>
        <authorList>
            <person name="Goeker M."/>
        </authorList>
    </citation>
    <scope>NUCLEOTIDE SEQUENCE</scope>
    <source>
        <strain evidence="2">DSM 26232</strain>
    </source>
</reference>
<gene>
    <name evidence="2" type="ORF">J2753_000215</name>
</gene>
<sequence>MSGRCDAVGGDGGDAEDDTDDADDADDESSGAFQFGAVVE</sequence>
<evidence type="ECO:0000256" key="1">
    <source>
        <dbReference type="SAM" id="MobiDB-lite"/>
    </source>
</evidence>
<accession>A0A8T4GUC6</accession>
<dbReference type="AlphaFoldDB" id="A0A8T4GUC6"/>
<dbReference type="EMBL" id="JAGGLC010000001">
    <property type="protein sequence ID" value="MBP1985742.1"/>
    <property type="molecule type" value="Genomic_DNA"/>
</dbReference>
<feature type="compositionally biased region" description="Acidic residues" evidence="1">
    <location>
        <begin position="13"/>
        <end position="29"/>
    </location>
</feature>
<name>A0A8T4GUC6_9EURY</name>
<dbReference type="RefSeq" id="WP_281064168.1">
    <property type="nucleotide sequence ID" value="NZ_JAGGLC010000001.1"/>
</dbReference>
<feature type="region of interest" description="Disordered" evidence="1">
    <location>
        <begin position="1"/>
        <end position="40"/>
    </location>
</feature>
<proteinExistence type="predicted"/>
<evidence type="ECO:0000313" key="3">
    <source>
        <dbReference type="Proteomes" id="UP000823736"/>
    </source>
</evidence>
<dbReference type="Proteomes" id="UP000823736">
    <property type="component" value="Unassembled WGS sequence"/>
</dbReference>
<evidence type="ECO:0000313" key="2">
    <source>
        <dbReference type="EMBL" id="MBP1985742.1"/>
    </source>
</evidence>